<dbReference type="Gene3D" id="1.10.3680.10">
    <property type="entry name" value="TerB-like"/>
    <property type="match status" value="1"/>
</dbReference>
<protein>
    <submittedName>
        <fullName evidence="2">TerB family tellurite resistance protein</fullName>
    </submittedName>
</protein>
<reference evidence="2" key="1">
    <citation type="submission" date="2022-11" db="EMBL/GenBank/DDBJ databases">
        <title>Minimal conservation of predation-associated metabolite biosynthetic gene clusters underscores biosynthetic potential of Myxococcota including descriptions for ten novel species: Archangium lansinium sp. nov., Myxococcus landrumus sp. nov., Nannocystis bai.</title>
        <authorList>
            <person name="Ahearne A."/>
            <person name="Stevens C."/>
            <person name="Phillips K."/>
        </authorList>
    </citation>
    <scope>NUCLEOTIDE SEQUENCE</scope>
    <source>
        <strain evidence="2">Na p29</strain>
    </source>
</reference>
<gene>
    <name evidence="2" type="ORF">OV079_46130</name>
</gene>
<name>A0A9X3F068_9BACT</name>
<dbReference type="RefSeq" id="WP_267776325.1">
    <property type="nucleotide sequence ID" value="NZ_JAPNKE010000002.1"/>
</dbReference>
<evidence type="ECO:0000259" key="1">
    <source>
        <dbReference type="Pfam" id="PF05099"/>
    </source>
</evidence>
<dbReference type="Pfam" id="PF05099">
    <property type="entry name" value="TerB"/>
    <property type="match status" value="1"/>
</dbReference>
<comment type="caution">
    <text evidence="2">The sequence shown here is derived from an EMBL/GenBank/DDBJ whole genome shotgun (WGS) entry which is preliminary data.</text>
</comment>
<evidence type="ECO:0000313" key="3">
    <source>
        <dbReference type="Proteomes" id="UP001150924"/>
    </source>
</evidence>
<evidence type="ECO:0000313" key="2">
    <source>
        <dbReference type="EMBL" id="MCY1012795.1"/>
    </source>
</evidence>
<dbReference type="AlphaFoldDB" id="A0A9X3F068"/>
<sequence length="245" mass="26533">MALTDEQAWTLTSAGLVALADGVLKGGEATRILALAHAQLPAEEQDAWIDRVADAGALWEYARGLPRLPADRAADILRSAWSIALVDGEGSAEEAEVLGRVGELLGVDREPLTTWRKAWTAEAGKLAQYVAAFAAMMLHRRADAARDPMQAIDEDGRAEFRALLARLPLSEPRRQRALRLLDQAPTLDELGGALQLAEPERRGRALEEIARQIRGSNHAAFGRPLFLALAARMAVPEDVARVILG</sequence>
<organism evidence="2 3">
    <name type="scientific">Nannocystis pusilla</name>
    <dbReference type="NCBI Taxonomy" id="889268"/>
    <lineage>
        <taxon>Bacteria</taxon>
        <taxon>Pseudomonadati</taxon>
        <taxon>Myxococcota</taxon>
        <taxon>Polyangia</taxon>
        <taxon>Nannocystales</taxon>
        <taxon>Nannocystaceae</taxon>
        <taxon>Nannocystis</taxon>
    </lineage>
</organism>
<proteinExistence type="predicted"/>
<feature type="domain" description="Co-chaperone DjlA N-terminal" evidence="1">
    <location>
        <begin position="16"/>
        <end position="110"/>
    </location>
</feature>
<dbReference type="InterPro" id="IPR007791">
    <property type="entry name" value="DjlA_N"/>
</dbReference>
<dbReference type="EMBL" id="JAPNKE010000002">
    <property type="protein sequence ID" value="MCY1012795.1"/>
    <property type="molecule type" value="Genomic_DNA"/>
</dbReference>
<dbReference type="SUPFAM" id="SSF158682">
    <property type="entry name" value="TerB-like"/>
    <property type="match status" value="1"/>
</dbReference>
<dbReference type="InterPro" id="IPR029024">
    <property type="entry name" value="TerB-like"/>
</dbReference>
<keyword evidence="3" id="KW-1185">Reference proteome</keyword>
<dbReference type="Proteomes" id="UP001150924">
    <property type="component" value="Unassembled WGS sequence"/>
</dbReference>
<accession>A0A9X3F068</accession>